<protein>
    <recommendedName>
        <fullName evidence="2">Organic solvent tolerance-like N-terminal domain-containing protein</fullName>
    </recommendedName>
</protein>
<keyword evidence="1" id="KW-0998">Cell outer membrane</keyword>
<dbReference type="Pfam" id="PF03968">
    <property type="entry name" value="LptD_N"/>
    <property type="match status" value="1"/>
</dbReference>
<accession>A0A7V4E342</accession>
<dbReference type="EMBL" id="DTDP01000138">
    <property type="protein sequence ID" value="HGK53984.1"/>
    <property type="molecule type" value="Genomic_DNA"/>
</dbReference>
<evidence type="ECO:0000259" key="2">
    <source>
        <dbReference type="Pfam" id="PF03968"/>
    </source>
</evidence>
<evidence type="ECO:0000256" key="1">
    <source>
        <dbReference type="ARBA" id="ARBA00023237"/>
    </source>
</evidence>
<organism evidence="3">
    <name type="scientific">candidate division WOR-3 bacterium</name>
    <dbReference type="NCBI Taxonomy" id="2052148"/>
    <lineage>
        <taxon>Bacteria</taxon>
        <taxon>Bacteria division WOR-3</taxon>
    </lineage>
</organism>
<name>A0A7V4E342_UNCW3</name>
<evidence type="ECO:0000313" key="3">
    <source>
        <dbReference type="EMBL" id="HGK53984.1"/>
    </source>
</evidence>
<dbReference type="PANTHER" id="PTHR30189">
    <property type="entry name" value="LPS-ASSEMBLY PROTEIN"/>
    <property type="match status" value="1"/>
</dbReference>
<reference evidence="3" key="1">
    <citation type="journal article" date="2020" name="mSystems">
        <title>Genome- and Community-Level Interaction Insights into Carbon Utilization and Element Cycling Functions of Hydrothermarchaeota in Hydrothermal Sediment.</title>
        <authorList>
            <person name="Zhou Z."/>
            <person name="Liu Y."/>
            <person name="Xu W."/>
            <person name="Pan J."/>
            <person name="Luo Z.H."/>
            <person name="Li M."/>
        </authorList>
    </citation>
    <scope>NUCLEOTIDE SEQUENCE [LARGE SCALE GENOMIC DNA]</scope>
    <source>
        <strain evidence="3">SpSt-695</strain>
    </source>
</reference>
<dbReference type="InterPro" id="IPR050218">
    <property type="entry name" value="LptD"/>
</dbReference>
<dbReference type="PANTHER" id="PTHR30189:SF1">
    <property type="entry name" value="LPS-ASSEMBLY PROTEIN LPTD"/>
    <property type="match status" value="1"/>
</dbReference>
<dbReference type="Gene3D" id="2.60.450.10">
    <property type="entry name" value="Lipopolysaccharide (LPS) transport protein A like domain"/>
    <property type="match status" value="1"/>
</dbReference>
<sequence length="295" mass="33510">MNLILILLVAKFSYEADSVKIIPKKGLDLIAAKGNINLNDGKTFITGDSALIFKSSDIDSGFIYGNVSIKGEEIEISCKKAKYSFLNEEAEFFENVRVKGKEESIFADHIKYFTKKNFAVARGNILIEKEDIKIFCKEANYDFKKKRGNINLIEKVQIVSGDKEINLYGNKIEVAPDTLYFTGDVRIEGGKESGKGDTLIYVEKEEVAYLKGNPVFYFEKGNAKGEEIELKFKDRKIEKGKILKKSLLEILTEKEEKVIINTYIIESFFDEEGNIKNLKGFDKVEGIIFLNKIKK</sequence>
<dbReference type="AlphaFoldDB" id="A0A7V4E342"/>
<feature type="domain" description="Organic solvent tolerance-like N-terminal" evidence="2">
    <location>
        <begin position="107"/>
        <end position="233"/>
    </location>
</feature>
<gene>
    <name evidence="3" type="ORF">ENU72_03055</name>
</gene>
<comment type="caution">
    <text evidence="3">The sequence shown here is derived from an EMBL/GenBank/DDBJ whole genome shotgun (WGS) entry which is preliminary data.</text>
</comment>
<dbReference type="GO" id="GO:0009279">
    <property type="term" value="C:cell outer membrane"/>
    <property type="evidence" value="ECO:0007669"/>
    <property type="project" value="TreeGrafter"/>
</dbReference>
<dbReference type="InterPro" id="IPR005653">
    <property type="entry name" value="OstA-like_N"/>
</dbReference>
<dbReference type="GO" id="GO:1990351">
    <property type="term" value="C:transporter complex"/>
    <property type="evidence" value="ECO:0007669"/>
    <property type="project" value="TreeGrafter"/>
</dbReference>
<keyword evidence="1" id="KW-0472">Membrane</keyword>
<proteinExistence type="predicted"/>